<dbReference type="Pfam" id="PF02371">
    <property type="entry name" value="Transposase_20"/>
    <property type="match status" value="1"/>
</dbReference>
<dbReference type="InterPro" id="IPR047650">
    <property type="entry name" value="Transpos_IS110"/>
</dbReference>
<sequence>MRALNVAKSAADAAVTAAEAQFTVVPGGKTAAKMVHTLAREVMALDDEIVQTNALIEGRFREHPDAEVITSMPGIGDMLGAEFIAATGGDMTAFGSPDRLASVAGLAPVPRDSGEVRTACL</sequence>
<proteinExistence type="predicted"/>
<dbReference type="EMBL" id="BNDX01000013">
    <property type="protein sequence ID" value="GHI33322.1"/>
    <property type="molecule type" value="Genomic_DNA"/>
</dbReference>
<evidence type="ECO:0000259" key="1">
    <source>
        <dbReference type="Pfam" id="PF02371"/>
    </source>
</evidence>
<gene>
    <name evidence="2" type="ORF">Sdagh_50520</name>
</gene>
<reference evidence="2" key="1">
    <citation type="submission" date="2024-05" db="EMBL/GenBank/DDBJ databases">
        <title>Whole genome shotgun sequence of Streptomyces daghestanicus NBRC 12762.</title>
        <authorList>
            <person name="Komaki H."/>
            <person name="Tamura T."/>
        </authorList>
    </citation>
    <scope>NUCLEOTIDE SEQUENCE</scope>
    <source>
        <strain evidence="2">NBRC 12762</strain>
    </source>
</reference>
<comment type="caution">
    <text evidence="2">The sequence shown here is derived from an EMBL/GenBank/DDBJ whole genome shotgun (WGS) entry which is preliminary data.</text>
</comment>
<dbReference type="PANTHER" id="PTHR33055:SF3">
    <property type="entry name" value="PUTATIVE TRANSPOSASE FOR IS117-RELATED"/>
    <property type="match status" value="1"/>
</dbReference>
<evidence type="ECO:0000313" key="3">
    <source>
        <dbReference type="Proteomes" id="UP001052655"/>
    </source>
</evidence>
<dbReference type="PANTHER" id="PTHR33055">
    <property type="entry name" value="TRANSPOSASE FOR INSERTION SEQUENCE ELEMENT IS1111A"/>
    <property type="match status" value="1"/>
</dbReference>
<protein>
    <recommendedName>
        <fullName evidence="1">Transposase IS116/IS110/IS902 C-terminal domain-containing protein</fullName>
    </recommendedName>
</protein>
<evidence type="ECO:0000313" key="2">
    <source>
        <dbReference type="EMBL" id="GHI33322.1"/>
    </source>
</evidence>
<dbReference type="Proteomes" id="UP001052655">
    <property type="component" value="Unassembled WGS sequence"/>
</dbReference>
<organism evidence="2 3">
    <name type="scientific">Streptomyces daghestanicus</name>
    <dbReference type="NCBI Taxonomy" id="66885"/>
    <lineage>
        <taxon>Bacteria</taxon>
        <taxon>Bacillati</taxon>
        <taxon>Actinomycetota</taxon>
        <taxon>Actinomycetes</taxon>
        <taxon>Kitasatosporales</taxon>
        <taxon>Streptomycetaceae</taxon>
        <taxon>Streptomyces</taxon>
    </lineage>
</organism>
<accession>A0ABQ3Q7R2</accession>
<keyword evidence="3" id="KW-1185">Reference proteome</keyword>
<dbReference type="InterPro" id="IPR003346">
    <property type="entry name" value="Transposase_20"/>
</dbReference>
<name>A0ABQ3Q7R2_9ACTN</name>
<feature type="domain" description="Transposase IS116/IS110/IS902 C-terminal" evidence="1">
    <location>
        <begin position="67"/>
        <end position="117"/>
    </location>
</feature>